<organism evidence="2 3">
    <name type="scientific">Bodo saltans</name>
    <name type="common">Flagellated protozoan</name>
    <dbReference type="NCBI Taxonomy" id="75058"/>
    <lineage>
        <taxon>Eukaryota</taxon>
        <taxon>Discoba</taxon>
        <taxon>Euglenozoa</taxon>
        <taxon>Kinetoplastea</taxon>
        <taxon>Metakinetoplastina</taxon>
        <taxon>Eubodonida</taxon>
        <taxon>Bodonidae</taxon>
        <taxon>Bodo</taxon>
    </lineage>
</organism>
<sequence>MLEALRAANVAERNESGHSSLFSLSQFRSSNAPALDGLLSGRLGLVDLIKVKDDMGEVRAPAYCESSESSGDENDNAQTNNSDNSNSAPGTSRKRCVLHRHIRVSLAVPTTASPIARRNVTDGGSGVSQSSPSRYYSAVVAALLTAALKRDNKSVPSALTDPTPGNEAVPKTQRWGSLQDALLRVLLATAAAAAPCAEVSPANGRGPQEETSECDLIKQFLNIETTPSAPLPSADDVAKEVLSAKRFQSCFEPHNVVEFLFAERFEAPITPGECVAFLRSDIVALSLWLRVSLHWAIVSPIVALAEASPAGGFQALKLEYDVERDNSITFAGGVDGVAECFRWRLIDMFCQRGGHIPLNDIARGVLNRLKRRRAITDAAVTHFISLESDGNVDDVVSAVLGGVQPVFSSYFPSPAILEGQLRSVAAAIAGATASSAEHRPLQSAAAILALCYWTVIATELELQAAGGLLRK</sequence>
<reference evidence="3" key="1">
    <citation type="submission" date="2015-09" db="EMBL/GenBank/DDBJ databases">
        <authorList>
            <consortium name="Pathogen Informatics"/>
        </authorList>
    </citation>
    <scope>NUCLEOTIDE SEQUENCE [LARGE SCALE GENOMIC DNA]</scope>
    <source>
        <strain evidence="3">Lake Konstanz</strain>
    </source>
</reference>
<evidence type="ECO:0000313" key="2">
    <source>
        <dbReference type="EMBL" id="CUG91383.1"/>
    </source>
</evidence>
<dbReference type="EMBL" id="CYKH01001916">
    <property type="protein sequence ID" value="CUG91383.1"/>
    <property type="molecule type" value="Genomic_DNA"/>
</dbReference>
<protein>
    <submittedName>
        <fullName evidence="2">GPI-anchored surface protein, putative</fullName>
    </submittedName>
</protein>
<keyword evidence="3" id="KW-1185">Reference proteome</keyword>
<feature type="compositionally biased region" description="Polar residues" evidence="1">
    <location>
        <begin position="76"/>
        <end position="90"/>
    </location>
</feature>
<gene>
    <name evidence="2" type="ORF">BSAL_31790</name>
</gene>
<evidence type="ECO:0000256" key="1">
    <source>
        <dbReference type="SAM" id="MobiDB-lite"/>
    </source>
</evidence>
<name>A0A0S4JQQ7_BODSA</name>
<evidence type="ECO:0000313" key="3">
    <source>
        <dbReference type="Proteomes" id="UP000051952"/>
    </source>
</evidence>
<dbReference type="Proteomes" id="UP000051952">
    <property type="component" value="Unassembled WGS sequence"/>
</dbReference>
<dbReference type="AlphaFoldDB" id="A0A0S4JQQ7"/>
<dbReference type="VEuPathDB" id="TriTrypDB:BSAL_31790"/>
<proteinExistence type="predicted"/>
<feature type="region of interest" description="Disordered" evidence="1">
    <location>
        <begin position="63"/>
        <end position="93"/>
    </location>
</feature>
<accession>A0A0S4JQQ7</accession>